<dbReference type="AlphaFoldDB" id="A0A2S5SYU8"/>
<dbReference type="Proteomes" id="UP000238605">
    <property type="component" value="Unassembled WGS sequence"/>
</dbReference>
<gene>
    <name evidence="2" type="ORF">C1704_00255</name>
</gene>
<evidence type="ECO:0000259" key="1">
    <source>
        <dbReference type="Pfam" id="PF13477"/>
    </source>
</evidence>
<protein>
    <submittedName>
        <fullName evidence="2">Glycosyl transferase family 1</fullName>
    </submittedName>
</protein>
<dbReference type="SUPFAM" id="SSF53756">
    <property type="entry name" value="UDP-Glycosyltransferase/glycogen phosphorylase"/>
    <property type="match status" value="1"/>
</dbReference>
<dbReference type="OrthoDB" id="832722at2"/>
<dbReference type="Gene3D" id="3.40.50.2000">
    <property type="entry name" value="Glycogen Phosphorylase B"/>
    <property type="match status" value="2"/>
</dbReference>
<dbReference type="GO" id="GO:0016757">
    <property type="term" value="F:glycosyltransferase activity"/>
    <property type="evidence" value="ECO:0007669"/>
    <property type="project" value="TreeGrafter"/>
</dbReference>
<sequence>MSDPHLVFVADATSVHTRRWVSAIAERGFRCSVISRHEGDVPGAEVHALHTPDGRWPWLAALPRVRSLARSLRPDLMHGHYLTSYGFWAGSVGHHPLVLSAWGSDVLVSPRQSRLVRALTGWTLRRADLITADSQDMLEAIAAYRPRAALHQVLWGVDTAKFVAVHKAPSPLRLVSPRNWEPNYRIDLVLHAVAQLRERRPMLPVELHLCGGGPLESALRAQAESLGLQGVVHWHGRVDEDRLAEIVRNAHLAVSVPESDATSVALLEAMAAGLAVVVSDLPANRQWVDGRGGRLVPVGDGAALAQALVELAGDLQVLEAMGRHNRRRVVPEVSRDEQMDRMAALYRELLGQRGR</sequence>
<keyword evidence="3" id="KW-1185">Reference proteome</keyword>
<dbReference type="PANTHER" id="PTHR12526:SF636">
    <property type="entry name" value="BLL3647 PROTEIN"/>
    <property type="match status" value="1"/>
</dbReference>
<feature type="domain" description="Glycosyltransferase subfamily 4-like N-terminal" evidence="1">
    <location>
        <begin position="6"/>
        <end position="134"/>
    </location>
</feature>
<evidence type="ECO:0000313" key="3">
    <source>
        <dbReference type="Proteomes" id="UP000238605"/>
    </source>
</evidence>
<proteinExistence type="predicted"/>
<dbReference type="InterPro" id="IPR028098">
    <property type="entry name" value="Glyco_trans_4-like_N"/>
</dbReference>
<organism evidence="2 3">
    <name type="scientific">Caldimonas caldifontis</name>
    <dbReference type="NCBI Taxonomy" id="1452508"/>
    <lineage>
        <taxon>Bacteria</taxon>
        <taxon>Pseudomonadati</taxon>
        <taxon>Pseudomonadota</taxon>
        <taxon>Betaproteobacteria</taxon>
        <taxon>Burkholderiales</taxon>
        <taxon>Sphaerotilaceae</taxon>
        <taxon>Caldimonas</taxon>
    </lineage>
</organism>
<dbReference type="EMBL" id="PSNX01000001">
    <property type="protein sequence ID" value="PPE67953.1"/>
    <property type="molecule type" value="Genomic_DNA"/>
</dbReference>
<evidence type="ECO:0000313" key="2">
    <source>
        <dbReference type="EMBL" id="PPE67953.1"/>
    </source>
</evidence>
<dbReference type="Pfam" id="PF13692">
    <property type="entry name" value="Glyco_trans_1_4"/>
    <property type="match status" value="1"/>
</dbReference>
<dbReference type="PANTHER" id="PTHR12526">
    <property type="entry name" value="GLYCOSYLTRANSFERASE"/>
    <property type="match status" value="1"/>
</dbReference>
<comment type="caution">
    <text evidence="2">The sequence shown here is derived from an EMBL/GenBank/DDBJ whole genome shotgun (WGS) entry which is preliminary data.</text>
</comment>
<accession>A0A2S5SYU8</accession>
<dbReference type="Pfam" id="PF13477">
    <property type="entry name" value="Glyco_trans_4_2"/>
    <property type="match status" value="1"/>
</dbReference>
<dbReference type="RefSeq" id="WP_104299836.1">
    <property type="nucleotide sequence ID" value="NZ_PSNX01000001.1"/>
</dbReference>
<name>A0A2S5SYU8_9BURK</name>
<reference evidence="2 3" key="1">
    <citation type="submission" date="2018-02" db="EMBL/GenBank/DDBJ databases">
        <title>Reclassifiation of [Polyangium] brachysporum DSM 7029 as Guopingzhaonella breviflexa gen. nov., sp. nov., a member of the family Comamonadaceae.</title>
        <authorList>
            <person name="Tang B."/>
        </authorList>
    </citation>
    <scope>NUCLEOTIDE SEQUENCE [LARGE SCALE GENOMIC DNA]</scope>
    <source>
        <strain evidence="2 3">BCRC 80649</strain>
    </source>
</reference>
<keyword evidence="2" id="KW-0808">Transferase</keyword>